<dbReference type="InterPro" id="IPR001412">
    <property type="entry name" value="aa-tRNA-synth_I_CS"/>
</dbReference>
<protein>
    <recommendedName>
        <fullName evidence="8">Tyrosine--tRNA ligase</fullName>
        <ecNumber evidence="8">6.1.1.1</ecNumber>
    </recommendedName>
    <alternativeName>
        <fullName evidence="8">Tyrosyl-tRNA synthetase</fullName>
        <shortName evidence="8">TyrRS</shortName>
    </alternativeName>
</protein>
<dbReference type="PRINTS" id="PR01040">
    <property type="entry name" value="TRNASYNTHTYR"/>
</dbReference>
<evidence type="ECO:0000256" key="6">
    <source>
        <dbReference type="ARBA" id="ARBA00023146"/>
    </source>
</evidence>
<dbReference type="STRING" id="1276257.SSABA_v1c06930"/>
<dbReference type="HAMAP" id="MF_02006">
    <property type="entry name" value="Tyr_tRNA_synth_type1"/>
    <property type="match status" value="1"/>
</dbReference>
<evidence type="ECO:0000256" key="5">
    <source>
        <dbReference type="ARBA" id="ARBA00022917"/>
    </source>
</evidence>
<dbReference type="PROSITE" id="PS00178">
    <property type="entry name" value="AA_TRNA_LIGASE_I"/>
    <property type="match status" value="1"/>
</dbReference>
<dbReference type="CDD" id="cd00805">
    <property type="entry name" value="TyrRS_core"/>
    <property type="match status" value="1"/>
</dbReference>
<evidence type="ECO:0000259" key="10">
    <source>
        <dbReference type="Pfam" id="PF22421"/>
    </source>
</evidence>
<evidence type="ECO:0000256" key="2">
    <source>
        <dbReference type="ARBA" id="ARBA00022741"/>
    </source>
</evidence>
<evidence type="ECO:0000256" key="3">
    <source>
        <dbReference type="ARBA" id="ARBA00022840"/>
    </source>
</evidence>
<evidence type="ECO:0000256" key="9">
    <source>
        <dbReference type="PROSITE-ProRule" id="PRU00182"/>
    </source>
</evidence>
<dbReference type="Gene3D" id="3.40.50.620">
    <property type="entry name" value="HUPs"/>
    <property type="match status" value="1"/>
</dbReference>
<dbReference type="EC" id="6.1.1.1" evidence="8"/>
<dbReference type="InterPro" id="IPR024088">
    <property type="entry name" value="Tyr-tRNA-ligase_bac-type"/>
</dbReference>
<dbReference type="InterPro" id="IPR014729">
    <property type="entry name" value="Rossmann-like_a/b/a_fold"/>
</dbReference>
<evidence type="ECO:0000313" key="11">
    <source>
        <dbReference type="EMBL" id="AHI54095.1"/>
    </source>
</evidence>
<dbReference type="SUPFAM" id="SSF52374">
    <property type="entry name" value="Nucleotidylyl transferase"/>
    <property type="match status" value="1"/>
</dbReference>
<keyword evidence="12" id="KW-1185">Reference proteome</keyword>
<keyword evidence="5 8" id="KW-0648">Protein biosynthesis</keyword>
<feature type="binding site" evidence="8">
    <location>
        <position position="166"/>
    </location>
    <ligand>
        <name>L-tyrosine</name>
        <dbReference type="ChEBI" id="CHEBI:58315"/>
    </ligand>
</feature>
<dbReference type="InterPro" id="IPR002305">
    <property type="entry name" value="aa-tRNA-synth_Ic"/>
</dbReference>
<dbReference type="PANTHER" id="PTHR11766">
    <property type="entry name" value="TYROSYL-TRNA SYNTHETASE"/>
    <property type="match status" value="1"/>
</dbReference>
<dbReference type="Pfam" id="PF00579">
    <property type="entry name" value="tRNA-synt_1b"/>
    <property type="match status" value="1"/>
</dbReference>
<dbReference type="EMBL" id="CP006934">
    <property type="protein sequence ID" value="AHI54095.1"/>
    <property type="molecule type" value="Genomic_DNA"/>
</dbReference>
<dbReference type="HOGENOM" id="CLU_024003_0_3_14"/>
<feature type="short sequence motif" description="'KMSKS' region" evidence="8">
    <location>
        <begin position="225"/>
        <end position="229"/>
    </location>
</feature>
<dbReference type="GO" id="GO:0005829">
    <property type="term" value="C:cytosol"/>
    <property type="evidence" value="ECO:0007669"/>
    <property type="project" value="TreeGrafter"/>
</dbReference>
<evidence type="ECO:0000256" key="4">
    <source>
        <dbReference type="ARBA" id="ARBA00022884"/>
    </source>
</evidence>
<feature type="binding site" evidence="8">
    <location>
        <position position="33"/>
    </location>
    <ligand>
        <name>L-tyrosine</name>
        <dbReference type="ChEBI" id="CHEBI:58315"/>
    </ligand>
</feature>
<dbReference type="RefSeq" id="WP_025251233.1">
    <property type="nucleotide sequence ID" value="NZ_CP006934.1"/>
</dbReference>
<dbReference type="eggNOG" id="COG0162">
    <property type="taxonomic scope" value="Bacteria"/>
</dbReference>
<gene>
    <name evidence="8 11" type="primary">tyrS</name>
    <name evidence="11" type="ORF">SSABA_v1c06930</name>
</gene>
<evidence type="ECO:0000256" key="8">
    <source>
        <dbReference type="HAMAP-Rule" id="MF_02006"/>
    </source>
</evidence>
<dbReference type="InterPro" id="IPR054608">
    <property type="entry name" value="SYY-like_C"/>
</dbReference>
<dbReference type="GO" id="GO:0005524">
    <property type="term" value="F:ATP binding"/>
    <property type="evidence" value="ECO:0007669"/>
    <property type="project" value="UniProtKB-UniRule"/>
</dbReference>
<evidence type="ECO:0000256" key="1">
    <source>
        <dbReference type="ARBA" id="ARBA00022598"/>
    </source>
</evidence>
<sequence>MSIIKELQWRGLLKQVTNEEKIIKAQNNHKGVYCGFDPTADSLHVGHLIQIINLMRFQKFGFKPIAVVGGATGMIGDPSFKKDERAFLTPEQLEFNVQSISKQLKGLIANITFENNASWLSNMTLIQFLRDVGKSFNLSYLLAKESIATRIETGLSVTEFSYTMLQAFDFFHLYKNNDCHVQIGGSDQWGNITSGIDYISSNLGKDQSLACGVTMNLLTKKDGTKFGKTESGAVWLDSTKTSEYEFYQFFLNQDDDDCQMLLRFLTMLDEVQINQLFEEHKLAPSKRLMQTKLAELMTEFVHGKNGLEKAQEISKAFFNGDILKLSSDTLKQAISSLPCQEAQKGISVLEALIKVGAASSNREVREFISQGAISINNEVLTDEKKILEDFPIIDKKFYIIKRGKRKYYVIIIK</sequence>
<dbReference type="PANTHER" id="PTHR11766:SF0">
    <property type="entry name" value="TYROSINE--TRNA LIGASE, MITOCHONDRIAL"/>
    <property type="match status" value="1"/>
</dbReference>
<dbReference type="Gene3D" id="3.10.290.10">
    <property type="entry name" value="RNA-binding S4 domain"/>
    <property type="match status" value="1"/>
</dbReference>
<comment type="similarity">
    <text evidence="8">Belongs to the class-I aminoacyl-tRNA synthetase family. TyrS type 1 subfamily.</text>
</comment>
<dbReference type="InterPro" id="IPR036986">
    <property type="entry name" value="S4_RNA-bd_sf"/>
</dbReference>
<dbReference type="FunFam" id="1.10.240.10:FF:000001">
    <property type="entry name" value="Tyrosine--tRNA ligase"/>
    <property type="match status" value="1"/>
</dbReference>
<keyword evidence="4 9" id="KW-0694">RNA-binding</keyword>
<dbReference type="InterPro" id="IPR002307">
    <property type="entry name" value="Tyr-tRNA-ligase"/>
</dbReference>
<dbReference type="GO" id="GO:0006437">
    <property type="term" value="P:tyrosyl-tRNA aminoacylation"/>
    <property type="evidence" value="ECO:0007669"/>
    <property type="project" value="UniProtKB-UniRule"/>
</dbReference>
<keyword evidence="2 8" id="KW-0547">Nucleotide-binding</keyword>
<feature type="short sequence motif" description="'HIGH' region" evidence="8">
    <location>
        <begin position="38"/>
        <end position="47"/>
    </location>
</feature>
<keyword evidence="3 8" id="KW-0067">ATP-binding</keyword>
<dbReference type="KEGG" id="ssab:SSABA_v1c06930"/>
<dbReference type="PROSITE" id="PS50889">
    <property type="entry name" value="S4"/>
    <property type="match status" value="1"/>
</dbReference>
<dbReference type="GO" id="GO:0004831">
    <property type="term" value="F:tyrosine-tRNA ligase activity"/>
    <property type="evidence" value="ECO:0007669"/>
    <property type="project" value="UniProtKB-UniRule"/>
</dbReference>
<keyword evidence="1 8" id="KW-0436">Ligase</keyword>
<evidence type="ECO:0000256" key="7">
    <source>
        <dbReference type="ARBA" id="ARBA00048248"/>
    </source>
</evidence>
<organism evidence="11 12">
    <name type="scientific">Spiroplasma sabaudiense Ar-1343</name>
    <dbReference type="NCBI Taxonomy" id="1276257"/>
    <lineage>
        <taxon>Bacteria</taxon>
        <taxon>Bacillati</taxon>
        <taxon>Mycoplasmatota</taxon>
        <taxon>Mollicutes</taxon>
        <taxon>Entomoplasmatales</taxon>
        <taxon>Spiroplasmataceae</taxon>
        <taxon>Spiroplasma</taxon>
    </lineage>
</organism>
<comment type="catalytic activity">
    <reaction evidence="7 8">
        <text>tRNA(Tyr) + L-tyrosine + ATP = L-tyrosyl-tRNA(Tyr) + AMP + diphosphate + H(+)</text>
        <dbReference type="Rhea" id="RHEA:10220"/>
        <dbReference type="Rhea" id="RHEA-COMP:9706"/>
        <dbReference type="Rhea" id="RHEA-COMP:9707"/>
        <dbReference type="ChEBI" id="CHEBI:15378"/>
        <dbReference type="ChEBI" id="CHEBI:30616"/>
        <dbReference type="ChEBI" id="CHEBI:33019"/>
        <dbReference type="ChEBI" id="CHEBI:58315"/>
        <dbReference type="ChEBI" id="CHEBI:78442"/>
        <dbReference type="ChEBI" id="CHEBI:78536"/>
        <dbReference type="ChEBI" id="CHEBI:456215"/>
        <dbReference type="EC" id="6.1.1.1"/>
    </reaction>
</comment>
<name>W6AB61_9MOLU</name>
<reference evidence="11 12" key="1">
    <citation type="journal article" date="2014" name="Genome Biol. Evol.">
        <title>Molecular evolution of the substrate utilization strategies and putative virulence factors in mosquito-associated Spiroplasma species.</title>
        <authorList>
            <person name="Chang T.H."/>
            <person name="Lo W.S."/>
            <person name="Ku C."/>
            <person name="Chen L.L."/>
            <person name="Kuo C.H."/>
        </authorList>
    </citation>
    <scope>NUCLEOTIDE SEQUENCE [LARGE SCALE GENOMIC DNA]</scope>
    <source>
        <strain evidence="11">Ar-1343</strain>
    </source>
</reference>
<dbReference type="GO" id="GO:0003723">
    <property type="term" value="F:RNA binding"/>
    <property type="evidence" value="ECO:0007669"/>
    <property type="project" value="UniProtKB-KW"/>
</dbReference>
<keyword evidence="8" id="KW-0963">Cytoplasm</keyword>
<feature type="binding site" evidence="8">
    <location>
        <position position="228"/>
    </location>
    <ligand>
        <name>ATP</name>
        <dbReference type="ChEBI" id="CHEBI:30616"/>
    </ligand>
</feature>
<comment type="subcellular location">
    <subcellularLocation>
        <location evidence="8">Cytoplasm</location>
    </subcellularLocation>
</comment>
<dbReference type="AlphaFoldDB" id="W6AB61"/>
<feature type="domain" description="Tyrosine--tRNA ligase SYY-like C-terminal" evidence="10">
    <location>
        <begin position="330"/>
        <end position="410"/>
    </location>
</feature>
<feature type="binding site" evidence="8">
    <location>
        <position position="162"/>
    </location>
    <ligand>
        <name>L-tyrosine</name>
        <dbReference type="ChEBI" id="CHEBI:58315"/>
    </ligand>
</feature>
<proteinExistence type="inferred from homology"/>
<dbReference type="SUPFAM" id="SSF55174">
    <property type="entry name" value="Alpha-L RNA-binding motif"/>
    <property type="match status" value="1"/>
</dbReference>
<dbReference type="NCBIfam" id="TIGR00234">
    <property type="entry name" value="tyrS"/>
    <property type="match status" value="1"/>
</dbReference>
<comment type="subunit">
    <text evidence="8">Homodimer.</text>
</comment>
<keyword evidence="6 8" id="KW-0030">Aminoacyl-tRNA synthetase</keyword>
<dbReference type="Pfam" id="PF22421">
    <property type="entry name" value="SYY_C-terminal"/>
    <property type="match status" value="1"/>
</dbReference>
<dbReference type="InterPro" id="IPR024107">
    <property type="entry name" value="Tyr-tRNA-ligase_bac_1"/>
</dbReference>
<dbReference type="OrthoDB" id="9804243at2"/>
<dbReference type="Proteomes" id="UP000019265">
    <property type="component" value="Chromosome"/>
</dbReference>
<dbReference type="Gene3D" id="1.10.240.10">
    <property type="entry name" value="Tyrosyl-Transfer RNA Synthetase"/>
    <property type="match status" value="1"/>
</dbReference>
<dbReference type="PATRIC" id="fig|1276257.3.peg.705"/>
<comment type="function">
    <text evidence="8">Catalyzes the attachment of tyrosine to tRNA(Tyr) in a two-step reaction: tyrosine is first activated by ATP to form Tyr-AMP and then transferred to the acceptor end of tRNA(Tyr).</text>
</comment>
<evidence type="ECO:0000313" key="12">
    <source>
        <dbReference type="Proteomes" id="UP000019265"/>
    </source>
</evidence>
<accession>W6AB61</accession>